<feature type="region of interest" description="Disordered" evidence="5">
    <location>
        <begin position="153"/>
        <end position="183"/>
    </location>
</feature>
<evidence type="ECO:0000259" key="6">
    <source>
        <dbReference type="PROSITE" id="PS50016"/>
    </source>
</evidence>
<dbReference type="PROSITE" id="PS50016">
    <property type="entry name" value="ZF_PHD_2"/>
    <property type="match status" value="1"/>
</dbReference>
<dbReference type="PANTHER" id="PTHR47636:SF1">
    <property type="entry name" value="TRANSCRIPTIONAL REGULATORY PROTEIN RCO1"/>
    <property type="match status" value="1"/>
</dbReference>
<gene>
    <name evidence="7" type="ORF">NEOLEDRAFT_1063514</name>
</gene>
<dbReference type="InterPro" id="IPR019787">
    <property type="entry name" value="Znf_PHD-finger"/>
</dbReference>
<evidence type="ECO:0000313" key="8">
    <source>
        <dbReference type="Proteomes" id="UP000076761"/>
    </source>
</evidence>
<evidence type="ECO:0000256" key="4">
    <source>
        <dbReference type="PROSITE-ProRule" id="PRU00146"/>
    </source>
</evidence>
<proteinExistence type="predicted"/>
<dbReference type="CDD" id="cd15534">
    <property type="entry name" value="PHD2_PHF12_Rco1"/>
    <property type="match status" value="1"/>
</dbReference>
<dbReference type="Proteomes" id="UP000076761">
    <property type="component" value="Unassembled WGS sequence"/>
</dbReference>
<dbReference type="InParanoid" id="A0A165T9J0"/>
<dbReference type="STRING" id="1314782.A0A165T9J0"/>
<dbReference type="SUPFAM" id="SSF57903">
    <property type="entry name" value="FYVE/PHD zinc finger"/>
    <property type="match status" value="2"/>
</dbReference>
<dbReference type="InterPro" id="IPR013083">
    <property type="entry name" value="Znf_RING/FYVE/PHD"/>
</dbReference>
<name>A0A165T9J0_9AGAM</name>
<sequence>MSFSTWDPPTVQVVQPPHLEGDADLATEILPGPPPLQAVRQTGVAHRRDPKKPGVSYLPVSDPGTTYSGHTAPAMTAIEIDGPRRKRTRVGGGSARERAQRASTRNVNAAPSFSSDITIGAGPTASPPPPMHDSDAMSVQMETELPYLSRSNSLQHMDMGDNGGSGSASTNGARKDKGKGKEKEKVILRVKEEPVNVIVPPAVDLSPSTPNEDHCSACRSLGALVYCDGCPRAFHFWCLNPPMEPNDVPEGDTRWFCPSCSLRQNPPPNPAPSFFAPMIYHVQTTIPTEYQLPDDIRGFFKDEVATNARGAYVDASEVKPPRLNRHGQLEDRDPHRLKDRNGAPVLCFRCGTSALPDDAAALSPAVKRARKLSSTTSTPGAWKSIVSCDYCDLHWHLDCLDPPLPQMPSFGRKWMCPNHAEHVLQPKHRVPKHNAPPIEITRPYQRNNGNIEIIQSEPASAVSKVSVDEVMINGRRYRVPEKVVVLDFWNKVKNNHGHRRR</sequence>
<evidence type="ECO:0000256" key="5">
    <source>
        <dbReference type="SAM" id="MobiDB-lite"/>
    </source>
</evidence>
<evidence type="ECO:0000256" key="3">
    <source>
        <dbReference type="ARBA" id="ARBA00022833"/>
    </source>
</evidence>
<dbReference type="GO" id="GO:0032221">
    <property type="term" value="C:Rpd3S complex"/>
    <property type="evidence" value="ECO:0007669"/>
    <property type="project" value="TreeGrafter"/>
</dbReference>
<protein>
    <recommendedName>
        <fullName evidence="6">PHD-type domain-containing protein</fullName>
    </recommendedName>
</protein>
<dbReference type="Pfam" id="PF00628">
    <property type="entry name" value="PHD"/>
    <property type="match status" value="2"/>
</dbReference>
<dbReference type="PROSITE" id="PS01359">
    <property type="entry name" value="ZF_PHD_1"/>
    <property type="match status" value="1"/>
</dbReference>
<keyword evidence="8" id="KW-1185">Reference proteome</keyword>
<evidence type="ECO:0000313" key="7">
    <source>
        <dbReference type="EMBL" id="KZT26346.1"/>
    </source>
</evidence>
<dbReference type="InterPro" id="IPR052819">
    <property type="entry name" value="Chromatin_regulatory_protein"/>
</dbReference>
<organism evidence="7 8">
    <name type="scientific">Neolentinus lepideus HHB14362 ss-1</name>
    <dbReference type="NCBI Taxonomy" id="1314782"/>
    <lineage>
        <taxon>Eukaryota</taxon>
        <taxon>Fungi</taxon>
        <taxon>Dikarya</taxon>
        <taxon>Basidiomycota</taxon>
        <taxon>Agaricomycotina</taxon>
        <taxon>Agaricomycetes</taxon>
        <taxon>Gloeophyllales</taxon>
        <taxon>Gloeophyllaceae</taxon>
        <taxon>Neolentinus</taxon>
    </lineage>
</organism>
<dbReference type="GO" id="GO:0008270">
    <property type="term" value="F:zinc ion binding"/>
    <property type="evidence" value="ECO:0007669"/>
    <property type="project" value="UniProtKB-KW"/>
</dbReference>
<dbReference type="InterPro" id="IPR019786">
    <property type="entry name" value="Zinc_finger_PHD-type_CS"/>
</dbReference>
<feature type="compositionally biased region" description="Polar residues" evidence="5">
    <location>
        <begin position="101"/>
        <end position="117"/>
    </location>
</feature>
<keyword evidence="1" id="KW-0479">Metal-binding</keyword>
<keyword evidence="3" id="KW-0862">Zinc</keyword>
<evidence type="ECO:0000256" key="1">
    <source>
        <dbReference type="ARBA" id="ARBA00022723"/>
    </source>
</evidence>
<reference evidence="7 8" key="1">
    <citation type="journal article" date="2016" name="Mol. Biol. Evol.">
        <title>Comparative Genomics of Early-Diverging Mushroom-Forming Fungi Provides Insights into the Origins of Lignocellulose Decay Capabilities.</title>
        <authorList>
            <person name="Nagy L.G."/>
            <person name="Riley R."/>
            <person name="Tritt A."/>
            <person name="Adam C."/>
            <person name="Daum C."/>
            <person name="Floudas D."/>
            <person name="Sun H."/>
            <person name="Yadav J.S."/>
            <person name="Pangilinan J."/>
            <person name="Larsson K.H."/>
            <person name="Matsuura K."/>
            <person name="Barry K."/>
            <person name="Labutti K."/>
            <person name="Kuo R."/>
            <person name="Ohm R.A."/>
            <person name="Bhattacharya S.S."/>
            <person name="Shirouzu T."/>
            <person name="Yoshinaga Y."/>
            <person name="Martin F.M."/>
            <person name="Grigoriev I.V."/>
            <person name="Hibbett D.S."/>
        </authorList>
    </citation>
    <scope>NUCLEOTIDE SEQUENCE [LARGE SCALE GENOMIC DNA]</scope>
    <source>
        <strain evidence="7 8">HHB14362 ss-1</strain>
    </source>
</reference>
<dbReference type="InterPro" id="IPR001965">
    <property type="entry name" value="Znf_PHD"/>
</dbReference>
<feature type="compositionally biased region" description="Basic and acidic residues" evidence="5">
    <location>
        <begin position="173"/>
        <end position="183"/>
    </location>
</feature>
<evidence type="ECO:0000256" key="2">
    <source>
        <dbReference type="ARBA" id="ARBA00022771"/>
    </source>
</evidence>
<accession>A0A165T9J0</accession>
<keyword evidence="2 4" id="KW-0863">Zinc-finger</keyword>
<dbReference type="SMART" id="SM00249">
    <property type="entry name" value="PHD"/>
    <property type="match status" value="2"/>
</dbReference>
<dbReference type="GO" id="GO:0006357">
    <property type="term" value="P:regulation of transcription by RNA polymerase II"/>
    <property type="evidence" value="ECO:0007669"/>
    <property type="project" value="TreeGrafter"/>
</dbReference>
<dbReference type="Gene3D" id="3.30.40.10">
    <property type="entry name" value="Zinc/RING finger domain, C3HC4 (zinc finger)"/>
    <property type="match status" value="2"/>
</dbReference>
<dbReference type="AlphaFoldDB" id="A0A165T9J0"/>
<dbReference type="EMBL" id="KV425567">
    <property type="protein sequence ID" value="KZT26346.1"/>
    <property type="molecule type" value="Genomic_DNA"/>
</dbReference>
<dbReference type="PANTHER" id="PTHR47636">
    <property type="entry name" value="TRANSCRIPTIONAL REGULATORY PROTEIN RCO1"/>
    <property type="match status" value="1"/>
</dbReference>
<feature type="region of interest" description="Disordered" evidence="5">
    <location>
        <begin position="41"/>
        <end position="135"/>
    </location>
</feature>
<feature type="domain" description="PHD-type" evidence="6">
    <location>
        <begin position="212"/>
        <end position="263"/>
    </location>
</feature>
<dbReference type="OrthoDB" id="5876363at2759"/>
<dbReference type="InterPro" id="IPR011011">
    <property type="entry name" value="Znf_FYVE_PHD"/>
</dbReference>